<dbReference type="OrthoDB" id="10507488at2759"/>
<feature type="region of interest" description="Disordered" evidence="1">
    <location>
        <begin position="148"/>
        <end position="194"/>
    </location>
</feature>
<comment type="caution">
    <text evidence="2">The sequence shown here is derived from an EMBL/GenBank/DDBJ whole genome shotgun (WGS) entry which is preliminary data.</text>
</comment>
<evidence type="ECO:0000313" key="3">
    <source>
        <dbReference type="Proteomes" id="UP000615446"/>
    </source>
</evidence>
<organism evidence="2 3">
    <name type="scientific">Rhizophagus clarus</name>
    <dbReference type="NCBI Taxonomy" id="94130"/>
    <lineage>
        <taxon>Eukaryota</taxon>
        <taxon>Fungi</taxon>
        <taxon>Fungi incertae sedis</taxon>
        <taxon>Mucoromycota</taxon>
        <taxon>Glomeromycotina</taxon>
        <taxon>Glomeromycetes</taxon>
        <taxon>Glomerales</taxon>
        <taxon>Glomeraceae</taxon>
        <taxon>Rhizophagus</taxon>
    </lineage>
</organism>
<dbReference type="EMBL" id="BLAL01000252">
    <property type="protein sequence ID" value="GES96726.1"/>
    <property type="molecule type" value="Genomic_DNA"/>
</dbReference>
<dbReference type="Proteomes" id="UP000615446">
    <property type="component" value="Unassembled WGS sequence"/>
</dbReference>
<gene>
    <name evidence="2" type="ORF">RCL2_002334500</name>
</gene>
<evidence type="ECO:0000256" key="1">
    <source>
        <dbReference type="SAM" id="MobiDB-lite"/>
    </source>
</evidence>
<accession>A0A8H3QYI9</accession>
<sequence length="219" mass="24873">MRPKSTTLEQSNLPIEIASEPTLTHKETTQTIIDLSDDLTEPTKNLDAETTQAEPQNIEVSMPPMKVLERNLEEWKQGKVKVYQKIVSENMLPGRTLDQIRNKVGKLHEMYLQKKKKANSTGEGSVGWIWFSQIEEILSKSKAINPDYITDSTSDSPPISISENSNSSDYSNNENYKANEPRKKKRKSTGIEGISGVIAAMEESRDRFYEKKLLKEHES</sequence>
<name>A0A8H3QYI9_9GLOM</name>
<evidence type="ECO:0000313" key="2">
    <source>
        <dbReference type="EMBL" id="GES96726.1"/>
    </source>
</evidence>
<protein>
    <submittedName>
        <fullName evidence="2">Uncharacterized protein</fullName>
    </submittedName>
</protein>
<reference evidence="2" key="1">
    <citation type="submission" date="2019-10" db="EMBL/GenBank/DDBJ databases">
        <title>Conservation and host-specific expression of non-tandemly repeated heterogenous ribosome RNA gene in arbuscular mycorrhizal fungi.</title>
        <authorList>
            <person name="Maeda T."/>
            <person name="Kobayashi Y."/>
            <person name="Nakagawa T."/>
            <person name="Ezawa T."/>
            <person name="Yamaguchi K."/>
            <person name="Bino T."/>
            <person name="Nishimoto Y."/>
            <person name="Shigenobu S."/>
            <person name="Kawaguchi M."/>
        </authorList>
    </citation>
    <scope>NUCLEOTIDE SEQUENCE</scope>
    <source>
        <strain evidence="2">HR1</strain>
    </source>
</reference>
<proteinExistence type="predicted"/>
<dbReference type="AlphaFoldDB" id="A0A8H3QYI9"/>
<feature type="compositionally biased region" description="Low complexity" evidence="1">
    <location>
        <begin position="149"/>
        <end position="176"/>
    </location>
</feature>